<accession>A0ABY8U4P9</accession>
<organism evidence="1 2">
    <name type="scientific">Tetradesmus obliquus</name>
    <name type="common">Green alga</name>
    <name type="synonym">Acutodesmus obliquus</name>
    <dbReference type="NCBI Taxonomy" id="3088"/>
    <lineage>
        <taxon>Eukaryota</taxon>
        <taxon>Viridiplantae</taxon>
        <taxon>Chlorophyta</taxon>
        <taxon>core chlorophytes</taxon>
        <taxon>Chlorophyceae</taxon>
        <taxon>CS clade</taxon>
        <taxon>Sphaeropleales</taxon>
        <taxon>Scenedesmaceae</taxon>
        <taxon>Tetradesmus</taxon>
    </lineage>
</organism>
<reference evidence="1 2" key="1">
    <citation type="submission" date="2023-05" db="EMBL/GenBank/DDBJ databases">
        <title>A 100% complete, gapless, phased diploid assembly of the Scenedesmus obliquus UTEX 3031 genome.</title>
        <authorList>
            <person name="Biondi T.C."/>
            <person name="Hanschen E.R."/>
            <person name="Kwon T."/>
            <person name="Eng W."/>
            <person name="Kruse C.P.S."/>
            <person name="Koehler S.I."/>
            <person name="Kunde Y."/>
            <person name="Gleasner C.D."/>
            <person name="You Mak K.T."/>
            <person name="Polle J."/>
            <person name="Hovde B.T."/>
            <person name="Starkenburg S.R."/>
        </authorList>
    </citation>
    <scope>NUCLEOTIDE SEQUENCE [LARGE SCALE GENOMIC DNA]</scope>
    <source>
        <strain evidence="1 2">DOE0152z</strain>
    </source>
</reference>
<name>A0ABY8U4P9_TETOB</name>
<evidence type="ECO:0008006" key="3">
    <source>
        <dbReference type="Google" id="ProtNLM"/>
    </source>
</evidence>
<evidence type="ECO:0000313" key="2">
    <source>
        <dbReference type="Proteomes" id="UP001244341"/>
    </source>
</evidence>
<keyword evidence="2" id="KW-1185">Reference proteome</keyword>
<evidence type="ECO:0000313" key="1">
    <source>
        <dbReference type="EMBL" id="WIA16320.1"/>
    </source>
</evidence>
<gene>
    <name evidence="1" type="ORF">OEZ85_013019</name>
</gene>
<sequence length="66" mass="7058">MLLWPLGPLKAAANGVPTCRRGGVCSDPIPGHHSPVCFRHLHVQEDYGAPQNSQLGACTRPGPTTW</sequence>
<dbReference type="EMBL" id="CP126214">
    <property type="protein sequence ID" value="WIA16320.1"/>
    <property type="molecule type" value="Genomic_DNA"/>
</dbReference>
<protein>
    <recommendedName>
        <fullName evidence="3">Secreted protein</fullName>
    </recommendedName>
</protein>
<proteinExistence type="predicted"/>
<dbReference type="Proteomes" id="UP001244341">
    <property type="component" value="Chromosome 7b"/>
</dbReference>